<dbReference type="OrthoDB" id="3774915at2"/>
<evidence type="ECO:0008006" key="3">
    <source>
        <dbReference type="Google" id="ProtNLM"/>
    </source>
</evidence>
<sequence length="168" mass="19012">MTHSGLSKLLVLPEGFEAPKVLTHGDLRATPLARECLADDVRAINDDRELINATRGGGWPEGPTSEEDDYVDLVWHEGEWKESKSFSYVLSTPDLGYVGCAYLYPLGVRQDLSEELAAYDVDVSWWVTTEAYEQGLYEGVYEALKKWVPAEYPFRRPHFSNVRLPDQA</sequence>
<reference evidence="1 2" key="1">
    <citation type="submission" date="2019-06" db="EMBL/GenBank/DDBJ databases">
        <title>Sequencing the genomes of 1000 actinobacteria strains.</title>
        <authorList>
            <person name="Klenk H.-P."/>
        </authorList>
    </citation>
    <scope>NUCLEOTIDE SEQUENCE [LARGE SCALE GENOMIC DNA]</scope>
    <source>
        <strain evidence="1 2">DSM 25218</strain>
    </source>
</reference>
<dbReference type="RefSeq" id="WP_141780480.1">
    <property type="nucleotide sequence ID" value="NZ_VFOV01000001.1"/>
</dbReference>
<comment type="caution">
    <text evidence="1">The sequence shown here is derived from an EMBL/GenBank/DDBJ whole genome shotgun (WGS) entry which is preliminary data.</text>
</comment>
<keyword evidence="2" id="KW-1185">Reference proteome</keyword>
<evidence type="ECO:0000313" key="1">
    <source>
        <dbReference type="EMBL" id="TQL68492.1"/>
    </source>
</evidence>
<organism evidence="1 2">
    <name type="scientific">Nocardioides albertanoniae</name>
    <dbReference type="NCBI Taxonomy" id="1175486"/>
    <lineage>
        <taxon>Bacteria</taxon>
        <taxon>Bacillati</taxon>
        <taxon>Actinomycetota</taxon>
        <taxon>Actinomycetes</taxon>
        <taxon>Propionibacteriales</taxon>
        <taxon>Nocardioidaceae</taxon>
        <taxon>Nocardioides</taxon>
    </lineage>
</organism>
<dbReference type="EMBL" id="VFOV01000001">
    <property type="protein sequence ID" value="TQL68492.1"/>
    <property type="molecule type" value="Genomic_DNA"/>
</dbReference>
<dbReference type="Proteomes" id="UP000320209">
    <property type="component" value="Unassembled WGS sequence"/>
</dbReference>
<protein>
    <recommendedName>
        <fullName evidence="3">GNAT family N-acetyltransferase</fullName>
    </recommendedName>
</protein>
<gene>
    <name evidence="1" type="ORF">FB381_2382</name>
</gene>
<evidence type="ECO:0000313" key="2">
    <source>
        <dbReference type="Proteomes" id="UP000320209"/>
    </source>
</evidence>
<accession>A0A543A7B0</accession>
<name>A0A543A7B0_9ACTN</name>
<dbReference type="AlphaFoldDB" id="A0A543A7B0"/>
<proteinExistence type="predicted"/>